<protein>
    <submittedName>
        <fullName evidence="1">Uncharacterized protein</fullName>
    </submittedName>
</protein>
<evidence type="ECO:0000313" key="1">
    <source>
        <dbReference type="EMBL" id="MFA3799207.1"/>
    </source>
</evidence>
<dbReference type="Proteomes" id="UP001571581">
    <property type="component" value="Unassembled WGS sequence"/>
</dbReference>
<accession>A0ABV4S5P2</accession>
<sequence length="84" mass="9365">MNIGVKDKSQISGIMAIHNYNYSKLPNASKGWGNNHAMFKLEITIQKKPIIKDLYNVNIGLGREGGKALNIFSDNIIDYKVIGE</sequence>
<organism evidence="1 2">
    <name type="scientific">Leptotrichia hongkongensis</name>
    <dbReference type="NCBI Taxonomy" id="554406"/>
    <lineage>
        <taxon>Bacteria</taxon>
        <taxon>Fusobacteriati</taxon>
        <taxon>Fusobacteriota</taxon>
        <taxon>Fusobacteriia</taxon>
        <taxon>Fusobacteriales</taxon>
        <taxon>Leptotrichiaceae</taxon>
        <taxon>Leptotrichia</taxon>
    </lineage>
</organism>
<reference evidence="1 2" key="1">
    <citation type="submission" date="2024-07" db="EMBL/GenBank/DDBJ databases">
        <authorList>
            <person name="Li X.-J."/>
            <person name="Wang X."/>
        </authorList>
    </citation>
    <scope>NUCLEOTIDE SEQUENCE [LARGE SCALE GENOMIC DNA]</scope>
    <source>
        <strain evidence="1 2">DSM 23441</strain>
    </source>
</reference>
<gene>
    <name evidence="1" type="ORF">ACEG17_03280</name>
</gene>
<comment type="caution">
    <text evidence="1">The sequence shown here is derived from an EMBL/GenBank/DDBJ whole genome shotgun (WGS) entry which is preliminary data.</text>
</comment>
<name>A0ABV4S5P2_9FUSO</name>
<dbReference type="EMBL" id="JBGORW010000003">
    <property type="protein sequence ID" value="MFA3799207.1"/>
    <property type="molecule type" value="Genomic_DNA"/>
</dbReference>
<dbReference type="RefSeq" id="WP_372582536.1">
    <property type="nucleotide sequence ID" value="NZ_JBGORW010000003.1"/>
</dbReference>
<proteinExistence type="predicted"/>
<evidence type="ECO:0000313" key="2">
    <source>
        <dbReference type="Proteomes" id="UP001571581"/>
    </source>
</evidence>
<keyword evidence="2" id="KW-1185">Reference proteome</keyword>